<accession>A0A8X6HBR1</accession>
<sequence>MIHPRLAYSDKTFRRPVQKPLKRWRSKREKYWRDRNRFILDGQLFHLGYAVACRGADILETNLCVAGTF</sequence>
<evidence type="ECO:0000313" key="2">
    <source>
        <dbReference type="Proteomes" id="UP000887116"/>
    </source>
</evidence>
<dbReference type="EMBL" id="BMAO01032635">
    <property type="protein sequence ID" value="GFQ83589.1"/>
    <property type="molecule type" value="Genomic_DNA"/>
</dbReference>
<comment type="caution">
    <text evidence="1">The sequence shown here is derived from an EMBL/GenBank/DDBJ whole genome shotgun (WGS) entry which is preliminary data.</text>
</comment>
<keyword evidence="2" id="KW-1185">Reference proteome</keyword>
<gene>
    <name evidence="1" type="ORF">TNCT_2041</name>
</gene>
<proteinExistence type="predicted"/>
<organism evidence="1 2">
    <name type="scientific">Trichonephila clavata</name>
    <name type="common">Joro spider</name>
    <name type="synonym">Nephila clavata</name>
    <dbReference type="NCBI Taxonomy" id="2740835"/>
    <lineage>
        <taxon>Eukaryota</taxon>
        <taxon>Metazoa</taxon>
        <taxon>Ecdysozoa</taxon>
        <taxon>Arthropoda</taxon>
        <taxon>Chelicerata</taxon>
        <taxon>Arachnida</taxon>
        <taxon>Araneae</taxon>
        <taxon>Araneomorphae</taxon>
        <taxon>Entelegynae</taxon>
        <taxon>Araneoidea</taxon>
        <taxon>Nephilidae</taxon>
        <taxon>Trichonephila</taxon>
    </lineage>
</organism>
<name>A0A8X6HBR1_TRICU</name>
<reference evidence="1" key="1">
    <citation type="submission" date="2020-07" db="EMBL/GenBank/DDBJ databases">
        <title>Multicomponent nature underlies the extraordinary mechanical properties of spider dragline silk.</title>
        <authorList>
            <person name="Kono N."/>
            <person name="Nakamura H."/>
            <person name="Mori M."/>
            <person name="Yoshida Y."/>
            <person name="Ohtoshi R."/>
            <person name="Malay A.D."/>
            <person name="Moran D.A.P."/>
            <person name="Tomita M."/>
            <person name="Numata K."/>
            <person name="Arakawa K."/>
        </authorList>
    </citation>
    <scope>NUCLEOTIDE SEQUENCE</scope>
</reference>
<evidence type="ECO:0000313" key="1">
    <source>
        <dbReference type="EMBL" id="GFQ83589.1"/>
    </source>
</evidence>
<dbReference type="AlphaFoldDB" id="A0A8X6HBR1"/>
<dbReference type="Proteomes" id="UP000887116">
    <property type="component" value="Unassembled WGS sequence"/>
</dbReference>
<protein>
    <submittedName>
        <fullName evidence="1">Uncharacterized protein</fullName>
    </submittedName>
</protein>